<dbReference type="Proteomes" id="UP000499080">
    <property type="component" value="Unassembled WGS sequence"/>
</dbReference>
<protein>
    <submittedName>
        <fullName evidence="1">Uncharacterized protein</fullName>
    </submittedName>
</protein>
<sequence>MSEHLPTFHLNNLAISKRPRPTMILCFPTTGDSSDNKPLTIRTESTVVPPQQSTWGKHHHKAILAAYLNNLAILKRPRPAMILGFPTTGYSSGNKPQPTDHEN</sequence>
<dbReference type="EMBL" id="BGPR01032424">
    <property type="protein sequence ID" value="GBO05957.1"/>
    <property type="molecule type" value="Genomic_DNA"/>
</dbReference>
<name>A0A4Y2U2Z0_ARAVE</name>
<comment type="caution">
    <text evidence="1">The sequence shown here is derived from an EMBL/GenBank/DDBJ whole genome shotgun (WGS) entry which is preliminary data.</text>
</comment>
<organism evidence="1 2">
    <name type="scientific">Araneus ventricosus</name>
    <name type="common">Orbweaver spider</name>
    <name type="synonym">Epeira ventricosa</name>
    <dbReference type="NCBI Taxonomy" id="182803"/>
    <lineage>
        <taxon>Eukaryota</taxon>
        <taxon>Metazoa</taxon>
        <taxon>Ecdysozoa</taxon>
        <taxon>Arthropoda</taxon>
        <taxon>Chelicerata</taxon>
        <taxon>Arachnida</taxon>
        <taxon>Araneae</taxon>
        <taxon>Araneomorphae</taxon>
        <taxon>Entelegynae</taxon>
        <taxon>Araneoidea</taxon>
        <taxon>Araneidae</taxon>
        <taxon>Araneus</taxon>
    </lineage>
</organism>
<reference evidence="1 2" key="1">
    <citation type="journal article" date="2019" name="Sci. Rep.">
        <title>Orb-weaving spider Araneus ventricosus genome elucidates the spidroin gene catalogue.</title>
        <authorList>
            <person name="Kono N."/>
            <person name="Nakamura H."/>
            <person name="Ohtoshi R."/>
            <person name="Moran D.A.P."/>
            <person name="Shinohara A."/>
            <person name="Yoshida Y."/>
            <person name="Fujiwara M."/>
            <person name="Mori M."/>
            <person name="Tomita M."/>
            <person name="Arakawa K."/>
        </authorList>
    </citation>
    <scope>NUCLEOTIDE SEQUENCE [LARGE SCALE GENOMIC DNA]</scope>
</reference>
<proteinExistence type="predicted"/>
<evidence type="ECO:0000313" key="1">
    <source>
        <dbReference type="EMBL" id="GBO05957.1"/>
    </source>
</evidence>
<evidence type="ECO:0000313" key="2">
    <source>
        <dbReference type="Proteomes" id="UP000499080"/>
    </source>
</evidence>
<keyword evidence="2" id="KW-1185">Reference proteome</keyword>
<dbReference type="AlphaFoldDB" id="A0A4Y2U2Z0"/>
<accession>A0A4Y2U2Z0</accession>
<gene>
    <name evidence="1" type="ORF">AVEN_244698_1</name>
</gene>